<dbReference type="SMART" id="SM00248">
    <property type="entry name" value="ANK"/>
    <property type="match status" value="2"/>
</dbReference>
<dbReference type="VEuPathDB" id="AmoebaDB:ACA1_152200"/>
<evidence type="ECO:0000313" key="6">
    <source>
        <dbReference type="Proteomes" id="UP000011083"/>
    </source>
</evidence>
<dbReference type="PRINTS" id="PR00449">
    <property type="entry name" value="RASTRNSFRMNG"/>
</dbReference>
<dbReference type="PANTHER" id="PTHR47977">
    <property type="entry name" value="RAS-RELATED PROTEIN RAB"/>
    <property type="match status" value="1"/>
</dbReference>
<organism evidence="5 6">
    <name type="scientific">Acanthamoeba castellanii (strain ATCC 30010 / Neff)</name>
    <dbReference type="NCBI Taxonomy" id="1257118"/>
    <lineage>
        <taxon>Eukaryota</taxon>
        <taxon>Amoebozoa</taxon>
        <taxon>Discosea</taxon>
        <taxon>Longamoebia</taxon>
        <taxon>Centramoebida</taxon>
        <taxon>Acanthamoebidae</taxon>
        <taxon>Acanthamoeba</taxon>
    </lineage>
</organism>
<gene>
    <name evidence="5" type="ORF">ACA1_152200</name>
</gene>
<dbReference type="GO" id="GO:0005525">
    <property type="term" value="F:GTP binding"/>
    <property type="evidence" value="ECO:0007669"/>
    <property type="project" value="UniProtKB-KW"/>
</dbReference>
<accession>L8GG74</accession>
<dbReference type="InterPro" id="IPR002110">
    <property type="entry name" value="Ankyrin_rpt"/>
</dbReference>
<evidence type="ECO:0000256" key="4">
    <source>
        <dbReference type="ARBA" id="ARBA00023288"/>
    </source>
</evidence>
<dbReference type="InterPro" id="IPR027417">
    <property type="entry name" value="P-loop_NTPase"/>
</dbReference>
<dbReference type="STRING" id="1257118.L8GG74"/>
<keyword evidence="3" id="KW-0342">GTP-binding</keyword>
<dbReference type="InterPro" id="IPR001806">
    <property type="entry name" value="Small_GTPase"/>
</dbReference>
<dbReference type="SUPFAM" id="SSF81383">
    <property type="entry name" value="F-box domain"/>
    <property type="match status" value="1"/>
</dbReference>
<dbReference type="Proteomes" id="UP000011083">
    <property type="component" value="Unassembled WGS sequence"/>
</dbReference>
<dbReference type="SUPFAM" id="SSF48403">
    <property type="entry name" value="Ankyrin repeat"/>
    <property type="match status" value="1"/>
</dbReference>
<dbReference type="SMART" id="SM00175">
    <property type="entry name" value="RAB"/>
    <property type="match status" value="1"/>
</dbReference>
<dbReference type="EMBL" id="KB008143">
    <property type="protein sequence ID" value="ELR11997.1"/>
    <property type="molecule type" value="Genomic_DNA"/>
</dbReference>
<keyword evidence="4" id="KW-0449">Lipoprotein</keyword>
<dbReference type="RefSeq" id="XP_004334010.1">
    <property type="nucleotide sequence ID" value="XM_004333962.1"/>
</dbReference>
<dbReference type="FunFam" id="3.40.50.300:FF:001447">
    <property type="entry name" value="Ras-related protein Rab-1B"/>
    <property type="match status" value="1"/>
</dbReference>
<dbReference type="GO" id="GO:0003924">
    <property type="term" value="F:GTPase activity"/>
    <property type="evidence" value="ECO:0007669"/>
    <property type="project" value="InterPro"/>
</dbReference>
<dbReference type="GeneID" id="14912471"/>
<sequence length="320" mass="36326">MTWLRAAVSQFRHHLANTRSKWSCKATRKSAILRRYAHDQFEVYPSPTIGAEYERRCVEWQDNRIQLQLWDSSGPERYRSLAYLRGMHGVVVVYDIANRATFDNVTAWVEEMQKYALIANDNSRRDWCNTNTQHQTVVHLMCLRGNIEGVRELLARRLVVDIDARNAHGDTALHYAILMFAASAFSAAARRGHDEVVRLLVAHGASRAVEGRFGTSAQAAIEFGQHHIVQRLRALALRNEDAQQLVLSRLPPEVVVHVLSFVANAHDLCSLSMVPDDIPFRPLAIISPVGQLGEVLTLTNGNGAVLWEHSRLRRAERWLR</sequence>
<dbReference type="OrthoDB" id="27590at2759"/>
<dbReference type="CDD" id="cd09917">
    <property type="entry name" value="F-box_SF"/>
    <property type="match status" value="1"/>
</dbReference>
<protein>
    <submittedName>
        <fullName evidence="5">Ras subfamily protein</fullName>
    </submittedName>
</protein>
<evidence type="ECO:0000313" key="5">
    <source>
        <dbReference type="EMBL" id="ELR11997.1"/>
    </source>
</evidence>
<reference evidence="5 6" key="1">
    <citation type="journal article" date="2013" name="Genome Biol.">
        <title>Genome of Acanthamoeba castellanii highlights extensive lateral gene transfer and early evolution of tyrosine kinase signaling.</title>
        <authorList>
            <person name="Clarke M."/>
            <person name="Lohan A.J."/>
            <person name="Liu B."/>
            <person name="Lagkouvardos I."/>
            <person name="Roy S."/>
            <person name="Zafar N."/>
            <person name="Bertelli C."/>
            <person name="Schilde C."/>
            <person name="Kianianmomeni A."/>
            <person name="Burglin T.R."/>
            <person name="Frech C."/>
            <person name="Turcotte B."/>
            <person name="Kopec K.O."/>
            <person name="Synnott J.M."/>
            <person name="Choo C."/>
            <person name="Paponov I."/>
            <person name="Finkler A."/>
            <person name="Soon Heng Tan C."/>
            <person name="Hutchins A.P."/>
            <person name="Weinmeier T."/>
            <person name="Rattei T."/>
            <person name="Chu J.S."/>
            <person name="Gimenez G."/>
            <person name="Irimia M."/>
            <person name="Rigden D.J."/>
            <person name="Fitzpatrick D.A."/>
            <person name="Lorenzo-Morales J."/>
            <person name="Bateman A."/>
            <person name="Chiu C.H."/>
            <person name="Tang P."/>
            <person name="Hegemann P."/>
            <person name="Fromm H."/>
            <person name="Raoult D."/>
            <person name="Greub G."/>
            <person name="Miranda-Saavedra D."/>
            <person name="Chen N."/>
            <person name="Nash P."/>
            <person name="Ginger M.L."/>
            <person name="Horn M."/>
            <person name="Schaap P."/>
            <person name="Caler L."/>
            <person name="Loftus B."/>
        </authorList>
    </citation>
    <scope>NUCLEOTIDE SEQUENCE [LARGE SCALE GENOMIC DNA]</scope>
    <source>
        <strain evidence="5 6">Neff</strain>
    </source>
</reference>
<name>L8GG74_ACACF</name>
<evidence type="ECO:0000256" key="1">
    <source>
        <dbReference type="ARBA" id="ARBA00006270"/>
    </source>
</evidence>
<dbReference type="KEGG" id="acan:ACA1_152200"/>
<dbReference type="CDD" id="cd00154">
    <property type="entry name" value="Rab"/>
    <property type="match status" value="1"/>
</dbReference>
<dbReference type="Gene3D" id="3.40.50.300">
    <property type="entry name" value="P-loop containing nucleotide triphosphate hydrolases"/>
    <property type="match status" value="1"/>
</dbReference>
<dbReference type="Pfam" id="PF13857">
    <property type="entry name" value="Ank_5"/>
    <property type="match status" value="1"/>
</dbReference>
<dbReference type="AlphaFoldDB" id="L8GG74"/>
<evidence type="ECO:0000256" key="3">
    <source>
        <dbReference type="ARBA" id="ARBA00023134"/>
    </source>
</evidence>
<dbReference type="SMART" id="SM00174">
    <property type="entry name" value="RHO"/>
    <property type="match status" value="1"/>
</dbReference>
<dbReference type="Gene3D" id="1.25.40.20">
    <property type="entry name" value="Ankyrin repeat-containing domain"/>
    <property type="match status" value="1"/>
</dbReference>
<keyword evidence="2" id="KW-0547">Nucleotide-binding</keyword>
<dbReference type="SUPFAM" id="SSF52540">
    <property type="entry name" value="P-loop containing nucleoside triphosphate hydrolases"/>
    <property type="match status" value="1"/>
</dbReference>
<proteinExistence type="inferred from homology"/>
<dbReference type="InterPro" id="IPR036047">
    <property type="entry name" value="F-box-like_dom_sf"/>
</dbReference>
<dbReference type="PROSITE" id="PS51419">
    <property type="entry name" value="RAB"/>
    <property type="match status" value="1"/>
</dbReference>
<dbReference type="InterPro" id="IPR050227">
    <property type="entry name" value="Rab"/>
</dbReference>
<dbReference type="Pfam" id="PF00071">
    <property type="entry name" value="Ras"/>
    <property type="match status" value="1"/>
</dbReference>
<comment type="similarity">
    <text evidence="1">Belongs to the small GTPase superfamily. Rab family.</text>
</comment>
<keyword evidence="6" id="KW-1185">Reference proteome</keyword>
<evidence type="ECO:0000256" key="2">
    <source>
        <dbReference type="ARBA" id="ARBA00022741"/>
    </source>
</evidence>
<dbReference type="InterPro" id="IPR036770">
    <property type="entry name" value="Ankyrin_rpt-contain_sf"/>
</dbReference>